<name>A0AAW1IU48_POPJA</name>
<sequence>MDEEMEAKPAFSEVNTELLAVAVDDAKDFVMQDQSNLDYDDVGHLFDESQDYNKLDHFDEGEGGELYPIMEEGEEMEDIGGMIQTAQTPNGP</sequence>
<dbReference type="AlphaFoldDB" id="A0AAW1IU48"/>
<accession>A0AAW1IU48</accession>
<gene>
    <name evidence="1" type="ORF">QE152_g34383</name>
</gene>
<keyword evidence="2" id="KW-1185">Reference proteome</keyword>
<proteinExistence type="predicted"/>
<evidence type="ECO:0000313" key="1">
    <source>
        <dbReference type="EMBL" id="KAK9693160.1"/>
    </source>
</evidence>
<organism evidence="1 2">
    <name type="scientific">Popillia japonica</name>
    <name type="common">Japanese beetle</name>
    <dbReference type="NCBI Taxonomy" id="7064"/>
    <lineage>
        <taxon>Eukaryota</taxon>
        <taxon>Metazoa</taxon>
        <taxon>Ecdysozoa</taxon>
        <taxon>Arthropoda</taxon>
        <taxon>Hexapoda</taxon>
        <taxon>Insecta</taxon>
        <taxon>Pterygota</taxon>
        <taxon>Neoptera</taxon>
        <taxon>Endopterygota</taxon>
        <taxon>Coleoptera</taxon>
        <taxon>Polyphaga</taxon>
        <taxon>Scarabaeiformia</taxon>
        <taxon>Scarabaeidae</taxon>
        <taxon>Rutelinae</taxon>
        <taxon>Popillia</taxon>
    </lineage>
</organism>
<protein>
    <submittedName>
        <fullName evidence="1">Uncharacterized protein</fullName>
    </submittedName>
</protein>
<reference evidence="1 2" key="1">
    <citation type="journal article" date="2024" name="BMC Genomics">
        <title>De novo assembly and annotation of Popillia japonica's genome with initial clues to its potential as an invasive pest.</title>
        <authorList>
            <person name="Cucini C."/>
            <person name="Boschi S."/>
            <person name="Funari R."/>
            <person name="Cardaioli E."/>
            <person name="Iannotti N."/>
            <person name="Marturano G."/>
            <person name="Paoli F."/>
            <person name="Bruttini M."/>
            <person name="Carapelli A."/>
            <person name="Frati F."/>
            <person name="Nardi F."/>
        </authorList>
    </citation>
    <scope>NUCLEOTIDE SEQUENCE [LARGE SCALE GENOMIC DNA]</scope>
    <source>
        <strain evidence="1">DMR45628</strain>
    </source>
</reference>
<dbReference type="Proteomes" id="UP001458880">
    <property type="component" value="Unassembled WGS sequence"/>
</dbReference>
<dbReference type="EMBL" id="JASPKY010000551">
    <property type="protein sequence ID" value="KAK9693160.1"/>
    <property type="molecule type" value="Genomic_DNA"/>
</dbReference>
<comment type="caution">
    <text evidence="1">The sequence shown here is derived from an EMBL/GenBank/DDBJ whole genome shotgun (WGS) entry which is preliminary data.</text>
</comment>
<evidence type="ECO:0000313" key="2">
    <source>
        <dbReference type="Proteomes" id="UP001458880"/>
    </source>
</evidence>